<dbReference type="Gene3D" id="1.10.390.10">
    <property type="entry name" value="Neutral Protease Domain 2"/>
    <property type="match status" value="1"/>
</dbReference>
<dbReference type="EMBL" id="QGTT01000002">
    <property type="protein sequence ID" value="PWW15128.1"/>
    <property type="molecule type" value="Genomic_DNA"/>
</dbReference>
<evidence type="ECO:0000256" key="6">
    <source>
        <dbReference type="ARBA" id="ARBA00022438"/>
    </source>
</evidence>
<dbReference type="Pfam" id="PF17432">
    <property type="entry name" value="DUF3458_C"/>
    <property type="match status" value="1"/>
</dbReference>
<keyword evidence="7" id="KW-0645">Protease</keyword>
<dbReference type="InterPro" id="IPR012779">
    <property type="entry name" value="Peptidase_M1_pepN"/>
</dbReference>
<dbReference type="Gene3D" id="2.60.40.1840">
    <property type="match status" value="1"/>
</dbReference>
<evidence type="ECO:0000259" key="14">
    <source>
        <dbReference type="Pfam" id="PF01433"/>
    </source>
</evidence>
<dbReference type="InterPro" id="IPR027268">
    <property type="entry name" value="Peptidase_M4/M1_CTD_sf"/>
</dbReference>
<evidence type="ECO:0000259" key="15">
    <source>
        <dbReference type="Pfam" id="PF11940"/>
    </source>
</evidence>
<evidence type="ECO:0000256" key="10">
    <source>
        <dbReference type="ARBA" id="ARBA00022833"/>
    </source>
</evidence>
<reference evidence="18 19" key="1">
    <citation type="submission" date="2018-05" db="EMBL/GenBank/DDBJ databases">
        <title>Freshwater and sediment microbial communities from various areas in North America, analyzing microbe dynamics in response to fracking.</title>
        <authorList>
            <person name="Lamendella R."/>
        </authorList>
    </citation>
    <scope>NUCLEOTIDE SEQUENCE [LARGE SCALE GENOMIC DNA]</scope>
    <source>
        <strain evidence="18 19">125B1</strain>
    </source>
</reference>
<dbReference type="FunFam" id="2.60.40.1730:FF:000005">
    <property type="entry name" value="Aminopeptidase N"/>
    <property type="match status" value="1"/>
</dbReference>
<evidence type="ECO:0000256" key="12">
    <source>
        <dbReference type="ARBA" id="ARBA00059739"/>
    </source>
</evidence>
<evidence type="ECO:0000313" key="19">
    <source>
        <dbReference type="Proteomes" id="UP000246964"/>
    </source>
</evidence>
<dbReference type="Gene3D" id="1.25.50.10">
    <property type="entry name" value="Peptidase M1, alanyl aminopeptidase, C-terminal domain"/>
    <property type="match status" value="1"/>
</dbReference>
<dbReference type="InterPro" id="IPR035414">
    <property type="entry name" value="Peptidase_M1_pepN_Ig-like"/>
</dbReference>
<protein>
    <recommendedName>
        <fullName evidence="5 13">Aminopeptidase N</fullName>
        <ecNumber evidence="4 13">3.4.11.2</ecNumber>
    </recommendedName>
</protein>
<dbReference type="Pfam" id="PF11940">
    <property type="entry name" value="DUF3458"/>
    <property type="match status" value="1"/>
</dbReference>
<dbReference type="PANTHER" id="PTHR46322:SF1">
    <property type="entry name" value="PUROMYCIN-SENSITIVE AMINOPEPTIDASE"/>
    <property type="match status" value="1"/>
</dbReference>
<organism evidence="18 19">
    <name type="scientific">Pseudidiomarina maritima</name>
    <dbReference type="NCBI Taxonomy" id="519453"/>
    <lineage>
        <taxon>Bacteria</taxon>
        <taxon>Pseudomonadati</taxon>
        <taxon>Pseudomonadota</taxon>
        <taxon>Gammaproteobacteria</taxon>
        <taxon>Alteromonadales</taxon>
        <taxon>Idiomarinaceae</taxon>
        <taxon>Pseudidiomarina</taxon>
    </lineage>
</organism>
<keyword evidence="8" id="KW-0479">Metal-binding</keyword>
<evidence type="ECO:0000256" key="13">
    <source>
        <dbReference type="NCBIfam" id="TIGR02414"/>
    </source>
</evidence>
<evidence type="ECO:0000259" key="17">
    <source>
        <dbReference type="Pfam" id="PF17900"/>
    </source>
</evidence>
<evidence type="ECO:0000256" key="9">
    <source>
        <dbReference type="ARBA" id="ARBA00022801"/>
    </source>
</evidence>
<keyword evidence="19" id="KW-1185">Reference proteome</keyword>
<dbReference type="SUPFAM" id="SSF63737">
    <property type="entry name" value="Leukotriene A4 hydrolase N-terminal domain"/>
    <property type="match status" value="1"/>
</dbReference>
<proteinExistence type="inferred from homology"/>
<dbReference type="InterPro" id="IPR024601">
    <property type="entry name" value="Peptidase_M1_pepN_C"/>
</dbReference>
<dbReference type="OrthoDB" id="100605at2"/>
<comment type="caution">
    <text evidence="18">The sequence shown here is derived from an EMBL/GenBank/DDBJ whole genome shotgun (WGS) entry which is preliminary data.</text>
</comment>
<keyword evidence="6 18" id="KW-0031">Aminopeptidase</keyword>
<comment type="function">
    <text evidence="12">Aminopeptidase N is involved in the degradation of intracellular peptides generated by protein breakdown during normal growth as well as in response to nutrient starvation.</text>
</comment>
<dbReference type="InterPro" id="IPR037144">
    <property type="entry name" value="Peptidase_M1_pepN_C_sf"/>
</dbReference>
<comment type="cofactor">
    <cofactor evidence="2">
        <name>Zn(2+)</name>
        <dbReference type="ChEBI" id="CHEBI:29105"/>
    </cofactor>
</comment>
<feature type="domain" description="Aminopeptidase N-like N-terminal" evidence="17">
    <location>
        <begin position="25"/>
        <end position="187"/>
    </location>
</feature>
<sequence>MSEKQAKFRSDYRAPDFSISTVELTFYLDPHHTRVHNRMQVHPQRQQQPLCLDGEQLKLLEVSINGELLDANDYQVDTQQLVLTKVPEQAFELEVVTEIDPANNTALEGLYQTNGSFCTQCEAEGFRRITYYLDRPDVLAIFTTTIYADQQQYPYLLSNGNPQASGTTPAGQQWVTWHDPFPKPAYLFALVAGNFELLEDHFITRSGKQVLLQLFVDPGNLARAHYAMQALKNSMAWDEQRFGLEYDLDIYMIVAVDFFNMGAMENKGLNVFNSRYVLADAATATDQDFLNVESVIGHEYFHNWTGNRITCRDWFQLSLKEGLTVFRDQEFSSDLGSRAVNRIQAIRVMRSHQFNEDASPMAHPIRPDKVIEMNNFYTVTVYNKGAEVIRMLHTLLGEAGFQAGMRCYIERHDGQAVTCDDFIAAMAAANQRDLTRFKNWYSQAGTPVVRVTENYTPASAQTAGQLRLRFAQHTPATPGQTAKQPVHIPVLLSAYSSRGERLELTHPELQLHESGSYLFELTEATAEVTITGLHERPILALLENFSAPVRLEYNQSFADKAVLLGSAEQEVTRWEAAQQMYLDLLTAAVAKDGVVSLPPEVSMALQELLAAPLDPALKALALTPPAAEELAEHYPQDIPLALIGLACEQLKRAIAAALAEQLATWWQQQQGQPYELTAEAIAQRSLTHLAAYYLALNDPEAFNSEISQAFSHADNMTSQQALLQIATHLELACASDLLDQFELRWQHDPLVLDKWFAVQASAPVAGTVARVAELVEHPRFNRNNPNRVYALLATFSRNLLAFHQADGAGYQVVASMIRYLNSKNPQVAARLITPFTQWRRFDKQRQELLLGHLQELQQLPNLAPDLAEKISSSLAPDIQA</sequence>
<keyword evidence="9" id="KW-0378">Hydrolase</keyword>
<comment type="similarity">
    <text evidence="3">Belongs to the peptidase M1 family.</text>
</comment>
<dbReference type="InterPro" id="IPR042097">
    <property type="entry name" value="Aminopeptidase_N-like_N_sf"/>
</dbReference>
<dbReference type="Pfam" id="PF17900">
    <property type="entry name" value="Peptidase_M1_N"/>
    <property type="match status" value="1"/>
</dbReference>
<dbReference type="Gene3D" id="2.60.40.1730">
    <property type="entry name" value="tricorn interacting facor f3 domain"/>
    <property type="match status" value="1"/>
</dbReference>
<dbReference type="EC" id="3.4.11.2" evidence="4 13"/>
<dbReference type="FunFam" id="1.10.390.10:FF:000002">
    <property type="entry name" value="Aminopeptidase N"/>
    <property type="match status" value="1"/>
</dbReference>
<evidence type="ECO:0000256" key="11">
    <source>
        <dbReference type="ARBA" id="ARBA00023049"/>
    </source>
</evidence>
<evidence type="ECO:0000256" key="8">
    <source>
        <dbReference type="ARBA" id="ARBA00022723"/>
    </source>
</evidence>
<dbReference type="InterPro" id="IPR014782">
    <property type="entry name" value="Peptidase_M1_dom"/>
</dbReference>
<evidence type="ECO:0000256" key="3">
    <source>
        <dbReference type="ARBA" id="ARBA00010136"/>
    </source>
</evidence>
<dbReference type="Proteomes" id="UP000246964">
    <property type="component" value="Unassembled WGS sequence"/>
</dbReference>
<feature type="domain" description="Peptidase M1 alanyl aminopeptidase Ig-like fold" evidence="15">
    <location>
        <begin position="445"/>
        <end position="554"/>
    </location>
</feature>
<evidence type="ECO:0000256" key="1">
    <source>
        <dbReference type="ARBA" id="ARBA00000098"/>
    </source>
</evidence>
<gene>
    <name evidence="18" type="ORF">DET45_102131</name>
</gene>
<dbReference type="GO" id="GO:0006508">
    <property type="term" value="P:proteolysis"/>
    <property type="evidence" value="ECO:0007669"/>
    <property type="project" value="UniProtKB-UniRule"/>
</dbReference>
<dbReference type="InterPro" id="IPR038438">
    <property type="entry name" value="PepN_Ig-like_sf"/>
</dbReference>
<dbReference type="CDD" id="cd09600">
    <property type="entry name" value="M1_APN"/>
    <property type="match status" value="1"/>
</dbReference>
<evidence type="ECO:0000256" key="2">
    <source>
        <dbReference type="ARBA" id="ARBA00001947"/>
    </source>
</evidence>
<dbReference type="PANTHER" id="PTHR46322">
    <property type="entry name" value="PUROMYCIN-SENSITIVE AMINOPEPTIDASE"/>
    <property type="match status" value="1"/>
</dbReference>
<dbReference type="Pfam" id="PF01433">
    <property type="entry name" value="Peptidase_M1"/>
    <property type="match status" value="1"/>
</dbReference>
<evidence type="ECO:0000313" key="18">
    <source>
        <dbReference type="EMBL" id="PWW15128.1"/>
    </source>
</evidence>
<dbReference type="AlphaFoldDB" id="A0A317QAM7"/>
<keyword evidence="10" id="KW-0862">Zinc</keyword>
<dbReference type="FunFam" id="3.30.2010.30:FF:000002">
    <property type="entry name" value="Putative aminopeptidase N"/>
    <property type="match status" value="1"/>
</dbReference>
<feature type="domain" description="Peptidase M1 alanyl aminopeptidase C-terminal" evidence="16">
    <location>
        <begin position="559"/>
        <end position="875"/>
    </location>
</feature>
<dbReference type="InterPro" id="IPR001930">
    <property type="entry name" value="Peptidase_M1"/>
</dbReference>
<keyword evidence="11" id="KW-0482">Metalloprotease</keyword>
<name>A0A317QAM7_9GAMM</name>
<dbReference type="SUPFAM" id="SSF55486">
    <property type="entry name" value="Metalloproteases ('zincins'), catalytic domain"/>
    <property type="match status" value="1"/>
</dbReference>
<dbReference type="GO" id="GO:0008237">
    <property type="term" value="F:metallopeptidase activity"/>
    <property type="evidence" value="ECO:0007669"/>
    <property type="project" value="UniProtKB-UniRule"/>
</dbReference>
<dbReference type="InterPro" id="IPR045357">
    <property type="entry name" value="Aminopeptidase_N-like_N"/>
</dbReference>
<dbReference type="GO" id="GO:0008270">
    <property type="term" value="F:zinc ion binding"/>
    <property type="evidence" value="ECO:0007669"/>
    <property type="project" value="InterPro"/>
</dbReference>
<dbReference type="RefSeq" id="WP_110075072.1">
    <property type="nucleotide sequence ID" value="NZ_QGTT01000002.1"/>
</dbReference>
<dbReference type="Gene3D" id="3.30.2010.30">
    <property type="match status" value="1"/>
</dbReference>
<comment type="catalytic activity">
    <reaction evidence="1">
        <text>Release of an N-terminal amino acid, Xaa-|-Yaa- from a peptide, amide or arylamide. Xaa is preferably Ala, but may be most amino acids including Pro (slow action). When a terminal hydrophobic residue is followed by a prolyl residue, the two may be released as an intact Xaa-Pro dipeptide.</text>
        <dbReference type="EC" id="3.4.11.2"/>
    </reaction>
</comment>
<feature type="domain" description="Peptidase M1 membrane alanine aminopeptidase" evidence="14">
    <location>
        <begin position="226"/>
        <end position="439"/>
    </location>
</feature>
<dbReference type="PRINTS" id="PR00756">
    <property type="entry name" value="ALADIPTASE"/>
</dbReference>
<evidence type="ECO:0000256" key="7">
    <source>
        <dbReference type="ARBA" id="ARBA00022670"/>
    </source>
</evidence>
<evidence type="ECO:0000256" key="5">
    <source>
        <dbReference type="ARBA" id="ARBA00015611"/>
    </source>
</evidence>
<accession>A0A317QAM7</accession>
<dbReference type="GO" id="GO:0016285">
    <property type="term" value="F:alanyl aminopeptidase activity"/>
    <property type="evidence" value="ECO:0007669"/>
    <property type="project" value="UniProtKB-EC"/>
</dbReference>
<evidence type="ECO:0000259" key="16">
    <source>
        <dbReference type="Pfam" id="PF17432"/>
    </source>
</evidence>
<evidence type="ECO:0000256" key="4">
    <source>
        <dbReference type="ARBA" id="ARBA00012564"/>
    </source>
</evidence>
<dbReference type="NCBIfam" id="TIGR02414">
    <property type="entry name" value="pepN_proteo"/>
    <property type="match status" value="1"/>
</dbReference>